<name>A0A3N9TLI2_9VIBR</name>
<feature type="domain" description="HTH marR-type" evidence="6">
    <location>
        <begin position="22"/>
        <end position="152"/>
    </location>
</feature>
<dbReference type="PROSITE" id="PS50995">
    <property type="entry name" value="HTH_MARR_2"/>
    <property type="match status" value="1"/>
</dbReference>
<comment type="caution">
    <text evidence="7">The sequence shown here is derived from an EMBL/GenBank/DDBJ whole genome shotgun (WGS) entry which is preliminary data.</text>
</comment>
<organism evidence="7 8">
    <name type="scientific">Vibrio viridaestus</name>
    <dbReference type="NCBI Taxonomy" id="2487322"/>
    <lineage>
        <taxon>Bacteria</taxon>
        <taxon>Pseudomonadati</taxon>
        <taxon>Pseudomonadota</taxon>
        <taxon>Gammaproteobacteria</taxon>
        <taxon>Vibrionales</taxon>
        <taxon>Vibrionaceae</taxon>
        <taxon>Vibrio</taxon>
    </lineage>
</organism>
<dbReference type="InterPro" id="IPR055166">
    <property type="entry name" value="Transc_reg_Sar_Rot_HTH"/>
</dbReference>
<dbReference type="InterPro" id="IPR000835">
    <property type="entry name" value="HTH_MarR-typ"/>
</dbReference>
<dbReference type="SMART" id="SM00347">
    <property type="entry name" value="HTH_MARR"/>
    <property type="match status" value="1"/>
</dbReference>
<dbReference type="RefSeq" id="WP_124936504.1">
    <property type="nucleotide sequence ID" value="NZ_RJVQ01000002.1"/>
</dbReference>
<accession>A0A3N9TLI2</accession>
<gene>
    <name evidence="7" type="ORF">EES38_07345</name>
</gene>
<dbReference type="InterPro" id="IPR039422">
    <property type="entry name" value="MarR/SlyA-like"/>
</dbReference>
<dbReference type="PANTHER" id="PTHR33164">
    <property type="entry name" value="TRANSCRIPTIONAL REGULATOR, MARR FAMILY"/>
    <property type="match status" value="1"/>
</dbReference>
<dbReference type="GO" id="GO:0003700">
    <property type="term" value="F:DNA-binding transcription factor activity"/>
    <property type="evidence" value="ECO:0007669"/>
    <property type="project" value="InterPro"/>
</dbReference>
<dbReference type="PRINTS" id="PR00598">
    <property type="entry name" value="HTHMARR"/>
</dbReference>
<evidence type="ECO:0000256" key="2">
    <source>
        <dbReference type="ARBA" id="ARBA00022490"/>
    </source>
</evidence>
<protein>
    <submittedName>
        <fullName evidence="7">MarR family transcriptional regulator</fullName>
    </submittedName>
</protein>
<keyword evidence="8" id="KW-1185">Reference proteome</keyword>
<proteinExistence type="predicted"/>
<dbReference type="GO" id="GO:0006950">
    <property type="term" value="P:response to stress"/>
    <property type="evidence" value="ECO:0007669"/>
    <property type="project" value="TreeGrafter"/>
</dbReference>
<dbReference type="AlphaFoldDB" id="A0A3N9TLI2"/>
<evidence type="ECO:0000256" key="5">
    <source>
        <dbReference type="ARBA" id="ARBA00023163"/>
    </source>
</evidence>
<sequence>MNKTSNSDNTCLNESDVPLTLESQVCFPLYSAANAIVRAYRPILEKIDLTYLQYLVMIVLWEESGISVKTLGDKLHLDSGTLTPLLKRLESKALVERKRSVTDERVRVLQLTKEGIELRKQAQSVPGSIACRFNLSLDELLTLKMLCEKILAQ</sequence>
<keyword evidence="3" id="KW-0805">Transcription regulation</keyword>
<keyword evidence="5" id="KW-0804">Transcription</keyword>
<dbReference type="Proteomes" id="UP000281112">
    <property type="component" value="Unassembled WGS sequence"/>
</dbReference>
<keyword evidence="2" id="KW-0963">Cytoplasm</keyword>
<evidence type="ECO:0000313" key="8">
    <source>
        <dbReference type="Proteomes" id="UP000281112"/>
    </source>
</evidence>
<dbReference type="InterPro" id="IPR036388">
    <property type="entry name" value="WH-like_DNA-bd_sf"/>
</dbReference>
<evidence type="ECO:0000256" key="3">
    <source>
        <dbReference type="ARBA" id="ARBA00023015"/>
    </source>
</evidence>
<evidence type="ECO:0000313" key="7">
    <source>
        <dbReference type="EMBL" id="RQW64465.1"/>
    </source>
</evidence>
<evidence type="ECO:0000256" key="4">
    <source>
        <dbReference type="ARBA" id="ARBA00023125"/>
    </source>
</evidence>
<dbReference type="InterPro" id="IPR036390">
    <property type="entry name" value="WH_DNA-bd_sf"/>
</dbReference>
<dbReference type="FunFam" id="1.10.10.10:FF:000163">
    <property type="entry name" value="MarR family transcriptional regulator"/>
    <property type="match status" value="1"/>
</dbReference>
<dbReference type="GO" id="GO:0005737">
    <property type="term" value="C:cytoplasm"/>
    <property type="evidence" value="ECO:0007669"/>
    <property type="project" value="UniProtKB-SubCell"/>
</dbReference>
<reference evidence="7 8" key="1">
    <citation type="submission" date="2018-11" db="EMBL/GenBank/DDBJ databases">
        <title>Vibrio LJC006 sp. nov., isolated from seawater during the bloom of the enteromorpha.</title>
        <authorList>
            <person name="Liang J."/>
        </authorList>
    </citation>
    <scope>NUCLEOTIDE SEQUENCE [LARGE SCALE GENOMIC DNA]</scope>
    <source>
        <strain evidence="7 8">LJC006</strain>
    </source>
</reference>
<keyword evidence="4" id="KW-0238">DNA-binding</keyword>
<evidence type="ECO:0000259" key="6">
    <source>
        <dbReference type="PROSITE" id="PS50995"/>
    </source>
</evidence>
<dbReference type="GO" id="GO:0003677">
    <property type="term" value="F:DNA binding"/>
    <property type="evidence" value="ECO:0007669"/>
    <property type="project" value="UniProtKB-KW"/>
</dbReference>
<dbReference type="Gene3D" id="1.10.10.10">
    <property type="entry name" value="Winged helix-like DNA-binding domain superfamily/Winged helix DNA-binding domain"/>
    <property type="match status" value="1"/>
</dbReference>
<dbReference type="EMBL" id="RJVQ01000002">
    <property type="protein sequence ID" value="RQW64465.1"/>
    <property type="molecule type" value="Genomic_DNA"/>
</dbReference>
<dbReference type="SUPFAM" id="SSF46785">
    <property type="entry name" value="Winged helix' DNA-binding domain"/>
    <property type="match status" value="1"/>
</dbReference>
<dbReference type="PANTHER" id="PTHR33164:SF100">
    <property type="entry name" value="OSPR"/>
    <property type="match status" value="1"/>
</dbReference>
<dbReference type="OrthoDB" id="9806864at2"/>
<comment type="subcellular location">
    <subcellularLocation>
        <location evidence="1">Cytoplasm</location>
    </subcellularLocation>
</comment>
<dbReference type="Pfam" id="PF22381">
    <property type="entry name" value="Staph_reg_Sar_Rot"/>
    <property type="match status" value="1"/>
</dbReference>
<evidence type="ECO:0000256" key="1">
    <source>
        <dbReference type="ARBA" id="ARBA00004496"/>
    </source>
</evidence>